<protein>
    <submittedName>
        <fullName evidence="1">Uncharacterized protein</fullName>
    </submittedName>
</protein>
<dbReference type="Proteomes" id="UP000198515">
    <property type="component" value="Unassembled WGS sequence"/>
</dbReference>
<evidence type="ECO:0000313" key="2">
    <source>
        <dbReference type="Proteomes" id="UP000198515"/>
    </source>
</evidence>
<dbReference type="EMBL" id="FMBC01000001">
    <property type="protein sequence ID" value="SCB74649.1"/>
    <property type="molecule type" value="Genomic_DNA"/>
</dbReference>
<organism evidence="1 2">
    <name type="scientific">Kosakonia oryziphila</name>
    <dbReference type="NCBI Taxonomy" id="1005667"/>
    <lineage>
        <taxon>Bacteria</taxon>
        <taxon>Pseudomonadati</taxon>
        <taxon>Pseudomonadota</taxon>
        <taxon>Gammaproteobacteria</taxon>
        <taxon>Enterobacterales</taxon>
        <taxon>Enterobacteriaceae</taxon>
        <taxon>Kosakonia</taxon>
    </lineage>
</organism>
<accession>A0A1C3YX45</accession>
<name>A0A1C3YX45_9ENTR</name>
<evidence type="ECO:0000313" key="1">
    <source>
        <dbReference type="EMBL" id="SCB74649.1"/>
    </source>
</evidence>
<reference evidence="2" key="1">
    <citation type="submission" date="2016-08" db="EMBL/GenBank/DDBJ databases">
        <authorList>
            <person name="Varghese N."/>
            <person name="Submissions Spin"/>
        </authorList>
    </citation>
    <scope>NUCLEOTIDE SEQUENCE [LARGE SCALE GENOMIC DNA]</scope>
    <source>
        <strain evidence="2">REICA_142</strain>
    </source>
</reference>
<keyword evidence="2" id="KW-1185">Reference proteome</keyword>
<gene>
    <name evidence="1" type="ORF">GA0061070_100169</name>
</gene>
<sequence>MLADAVAEDIGLLIFAVAPRDIRFIAQDIGRFSKPIHTEHWRKTIGGDQPLLHKGAMLKETGVLIQEVAARIDNGQLLLAIMWQPLGKKLLQRTAAFSDGFQVQPYQRTAAAAQWQRVVTTDNAITAFCENIIM</sequence>
<proteinExistence type="predicted"/>
<dbReference type="AlphaFoldDB" id="A0A1C3YX45"/>